<organism evidence="2">
    <name type="scientific">bioreactor metagenome</name>
    <dbReference type="NCBI Taxonomy" id="1076179"/>
    <lineage>
        <taxon>unclassified sequences</taxon>
        <taxon>metagenomes</taxon>
        <taxon>ecological metagenomes</taxon>
    </lineage>
</organism>
<keyword evidence="1" id="KW-0812">Transmembrane</keyword>
<feature type="transmembrane region" description="Helical" evidence="1">
    <location>
        <begin position="6"/>
        <end position="24"/>
    </location>
</feature>
<keyword evidence="1" id="KW-0472">Membrane</keyword>
<keyword evidence="1" id="KW-1133">Transmembrane helix</keyword>
<dbReference type="EMBL" id="VSSQ01000021">
    <property type="protein sequence ID" value="MPL63478.1"/>
    <property type="molecule type" value="Genomic_DNA"/>
</dbReference>
<sequence>MEKAFDIISTVGLALLALTLFWVGTYAIKHKRINRGLLFILFGLLILILLAKQFLLLDKLF</sequence>
<dbReference type="AlphaFoldDB" id="A0A644T989"/>
<proteinExistence type="predicted"/>
<protein>
    <submittedName>
        <fullName evidence="2">Uncharacterized protein</fullName>
    </submittedName>
</protein>
<reference evidence="2" key="1">
    <citation type="submission" date="2019-08" db="EMBL/GenBank/DDBJ databases">
        <authorList>
            <person name="Kucharzyk K."/>
            <person name="Murdoch R.W."/>
            <person name="Higgins S."/>
            <person name="Loffler F."/>
        </authorList>
    </citation>
    <scope>NUCLEOTIDE SEQUENCE</scope>
</reference>
<comment type="caution">
    <text evidence="2">The sequence shown here is derived from an EMBL/GenBank/DDBJ whole genome shotgun (WGS) entry which is preliminary data.</text>
</comment>
<evidence type="ECO:0000256" key="1">
    <source>
        <dbReference type="SAM" id="Phobius"/>
    </source>
</evidence>
<feature type="transmembrane region" description="Helical" evidence="1">
    <location>
        <begin position="36"/>
        <end position="55"/>
    </location>
</feature>
<name>A0A644T989_9ZZZZ</name>
<accession>A0A644T989</accession>
<evidence type="ECO:0000313" key="2">
    <source>
        <dbReference type="EMBL" id="MPL63478.1"/>
    </source>
</evidence>
<gene>
    <name evidence="2" type="ORF">SDC9_09111</name>
</gene>